<dbReference type="Gene3D" id="3.40.50.300">
    <property type="entry name" value="P-loop containing nucleotide triphosphate hydrolases"/>
    <property type="match status" value="2"/>
</dbReference>
<organism evidence="6">
    <name type="scientific">viral metagenome</name>
    <dbReference type="NCBI Taxonomy" id="1070528"/>
    <lineage>
        <taxon>unclassified sequences</taxon>
        <taxon>metagenomes</taxon>
        <taxon>organismal metagenomes</taxon>
    </lineage>
</organism>
<keyword evidence="1" id="KW-0547">Nucleotide-binding</keyword>
<dbReference type="InterPro" id="IPR050628">
    <property type="entry name" value="SNF2_RAD54_helicase_TF"/>
</dbReference>
<dbReference type="SUPFAM" id="SSF57850">
    <property type="entry name" value="RING/U-box"/>
    <property type="match status" value="1"/>
</dbReference>
<reference evidence="6" key="1">
    <citation type="journal article" date="2020" name="Nature">
        <title>Giant virus diversity and host interactions through global metagenomics.</title>
        <authorList>
            <person name="Schulz F."/>
            <person name="Roux S."/>
            <person name="Paez-Espino D."/>
            <person name="Jungbluth S."/>
            <person name="Walsh D.A."/>
            <person name="Denef V.J."/>
            <person name="McMahon K.D."/>
            <person name="Konstantinidis K.T."/>
            <person name="Eloe-Fadrosh E.A."/>
            <person name="Kyrpides N.C."/>
            <person name="Woyke T."/>
        </authorList>
    </citation>
    <scope>NUCLEOTIDE SEQUENCE</scope>
    <source>
        <strain evidence="6">GVMAG-S-1101164-72</strain>
    </source>
</reference>
<dbReference type="GO" id="GO:0006281">
    <property type="term" value="P:DNA repair"/>
    <property type="evidence" value="ECO:0007669"/>
    <property type="project" value="TreeGrafter"/>
</dbReference>
<keyword evidence="4" id="KW-0067">ATP-binding</keyword>
<dbReference type="EMBL" id="MN740758">
    <property type="protein sequence ID" value="QHS81541.1"/>
    <property type="molecule type" value="Genomic_DNA"/>
</dbReference>
<accession>A0A6C0AQE0</accession>
<evidence type="ECO:0000259" key="5">
    <source>
        <dbReference type="PROSITE" id="PS50089"/>
    </source>
</evidence>
<evidence type="ECO:0000256" key="3">
    <source>
        <dbReference type="ARBA" id="ARBA00022806"/>
    </source>
</evidence>
<evidence type="ECO:0000256" key="4">
    <source>
        <dbReference type="ARBA" id="ARBA00022840"/>
    </source>
</evidence>
<dbReference type="Pfam" id="PF00176">
    <property type="entry name" value="SNF2-rel_dom"/>
    <property type="match status" value="1"/>
</dbReference>
<feature type="domain" description="RING-type" evidence="5">
    <location>
        <begin position="396"/>
        <end position="437"/>
    </location>
</feature>
<dbReference type="InterPro" id="IPR027417">
    <property type="entry name" value="P-loop_NTPase"/>
</dbReference>
<dbReference type="GO" id="GO:0005634">
    <property type="term" value="C:nucleus"/>
    <property type="evidence" value="ECO:0007669"/>
    <property type="project" value="TreeGrafter"/>
</dbReference>
<evidence type="ECO:0000256" key="1">
    <source>
        <dbReference type="ARBA" id="ARBA00022741"/>
    </source>
</evidence>
<dbReference type="PANTHER" id="PTHR45626:SF17">
    <property type="entry name" value="HELICASE-LIKE TRANSCRIPTION FACTOR"/>
    <property type="match status" value="1"/>
</dbReference>
<keyword evidence="2" id="KW-0378">Hydrolase</keyword>
<dbReference type="InterPro" id="IPR001841">
    <property type="entry name" value="Znf_RING"/>
</dbReference>
<dbReference type="Gene3D" id="3.30.40.10">
    <property type="entry name" value="Zinc/RING finger domain, C3HC4 (zinc finger)"/>
    <property type="match status" value="1"/>
</dbReference>
<keyword evidence="3" id="KW-0347">Helicase</keyword>
<dbReference type="SMART" id="SM00184">
    <property type="entry name" value="RING"/>
    <property type="match status" value="1"/>
</dbReference>
<dbReference type="GO" id="GO:0008094">
    <property type="term" value="F:ATP-dependent activity, acting on DNA"/>
    <property type="evidence" value="ECO:0007669"/>
    <property type="project" value="TreeGrafter"/>
</dbReference>
<dbReference type="InterPro" id="IPR001650">
    <property type="entry name" value="Helicase_C-like"/>
</dbReference>
<dbReference type="GO" id="GO:0005524">
    <property type="term" value="F:ATP binding"/>
    <property type="evidence" value="ECO:0007669"/>
    <property type="project" value="UniProtKB-KW"/>
</dbReference>
<dbReference type="PANTHER" id="PTHR45626">
    <property type="entry name" value="TRANSCRIPTION TERMINATION FACTOR 2-RELATED"/>
    <property type="match status" value="1"/>
</dbReference>
<sequence length="588" mass="68004">MNGIESPLFEQLRVINTVFENAIDEEPSDYPELYSKALQTLQNTHLLKTHLMPNQSRLIASMVVHRQRMRNGFVRNGQMMRGKLGILADPPGSGKSLAALTYLMPHVQSLLDPDTIQDNELNPNSNRYFFSHGVSNHRLDTSCVDILIVPPHLIQQWTMELETHTRLEYVVLDNRRVLRNKTTPSLITNSKLMIIPTRMYKDVYDFCQDQQITWRHVIIDEAAAAHISPNDSLPSFEFMWLITSNWLGFLFKNVYINPHDLEYIRDRIPLNTDCEVWLDAMIKQDATISTPIEASNFIRNLIPWNHKERSALILRNSSENQIVYPSVESHTIDCAVHFTIGTIPQLFIKNNYEGLTHEHLPLIFKALSVQEYSMDRIKEMFDSRLSLIKEKEADDCSICLESVQHRVMLPCCMNFFCGACIFKHLLSQIYAKCPTCRADLYFPNMMYVPDSTNQDVSSNPVLNKHETCVDYILKHPLEQHIVYSPFENNYYQVYPKLQERGIQCELVENHIAKFNKTLASFHAGTTKVLFISTVEMIRGLNLTHAKHLIFFGKCFSYEVYNVLLHSVLRVGRKPDSPLKLVHLRSCLE</sequence>
<dbReference type="PROSITE" id="PS50089">
    <property type="entry name" value="ZF_RING_2"/>
    <property type="match status" value="1"/>
</dbReference>
<dbReference type="InterPro" id="IPR013083">
    <property type="entry name" value="Znf_RING/FYVE/PHD"/>
</dbReference>
<dbReference type="Pfam" id="PF00271">
    <property type="entry name" value="Helicase_C"/>
    <property type="match status" value="1"/>
</dbReference>
<evidence type="ECO:0000313" key="6">
    <source>
        <dbReference type="EMBL" id="QHS81541.1"/>
    </source>
</evidence>
<dbReference type="GO" id="GO:0016787">
    <property type="term" value="F:hydrolase activity"/>
    <property type="evidence" value="ECO:0007669"/>
    <property type="project" value="UniProtKB-KW"/>
</dbReference>
<dbReference type="AlphaFoldDB" id="A0A6C0AQE0"/>
<dbReference type="InterPro" id="IPR000330">
    <property type="entry name" value="SNF2_N"/>
</dbReference>
<protein>
    <recommendedName>
        <fullName evidence="5">RING-type domain-containing protein</fullName>
    </recommendedName>
</protein>
<proteinExistence type="predicted"/>
<dbReference type="GO" id="GO:0004386">
    <property type="term" value="F:helicase activity"/>
    <property type="evidence" value="ECO:0007669"/>
    <property type="project" value="UniProtKB-KW"/>
</dbReference>
<name>A0A6C0AQE0_9ZZZZ</name>
<dbReference type="SUPFAM" id="SSF52540">
    <property type="entry name" value="P-loop containing nucleoside triphosphate hydrolases"/>
    <property type="match status" value="2"/>
</dbReference>
<evidence type="ECO:0000256" key="2">
    <source>
        <dbReference type="ARBA" id="ARBA00022801"/>
    </source>
</evidence>